<name>A0A2S9YNI7_9BACT</name>
<dbReference type="EMBL" id="PVNL01000069">
    <property type="protein sequence ID" value="PRQ06645.1"/>
    <property type="molecule type" value="Genomic_DNA"/>
</dbReference>
<evidence type="ECO:0000313" key="2">
    <source>
        <dbReference type="Proteomes" id="UP000238823"/>
    </source>
</evidence>
<dbReference type="OrthoDB" id="9793188at2"/>
<organism evidence="1 2">
    <name type="scientific">Enhygromyxa salina</name>
    <dbReference type="NCBI Taxonomy" id="215803"/>
    <lineage>
        <taxon>Bacteria</taxon>
        <taxon>Pseudomonadati</taxon>
        <taxon>Myxococcota</taxon>
        <taxon>Polyangia</taxon>
        <taxon>Nannocystales</taxon>
        <taxon>Nannocystaceae</taxon>
        <taxon>Enhygromyxa</taxon>
    </lineage>
</organism>
<reference evidence="1 2" key="1">
    <citation type="submission" date="2018-03" db="EMBL/GenBank/DDBJ databases">
        <title>Draft Genome Sequences of the Obligatory Marine Myxobacteria Enhygromyxa salina SWB007.</title>
        <authorList>
            <person name="Poehlein A."/>
            <person name="Moghaddam J.A."/>
            <person name="Harms H."/>
            <person name="Alanjari M."/>
            <person name="Koenig G.M."/>
            <person name="Daniel R."/>
            <person name="Schaeberle T.F."/>
        </authorList>
    </citation>
    <scope>NUCLEOTIDE SEQUENCE [LARGE SCALE GENOMIC DNA]</scope>
    <source>
        <strain evidence="1 2">SWB007</strain>
    </source>
</reference>
<comment type="caution">
    <text evidence="1">The sequence shown here is derived from an EMBL/GenBank/DDBJ whole genome shotgun (WGS) entry which is preliminary data.</text>
</comment>
<sequence>MMNFTEDPKVGVLTTSRVLAGSPILMVSHDADDGGWQFLCGTTNDSADGKIVHLDEIVAMDSTVCEVADLPLGWLAFRDAVGGEWKREPQ</sequence>
<accession>A0A2S9YNI7</accession>
<evidence type="ECO:0008006" key="3">
    <source>
        <dbReference type="Google" id="ProtNLM"/>
    </source>
</evidence>
<gene>
    <name evidence="1" type="ORF">ENSA7_35210</name>
</gene>
<dbReference type="Proteomes" id="UP000238823">
    <property type="component" value="Unassembled WGS sequence"/>
</dbReference>
<protein>
    <recommendedName>
        <fullName evidence="3">DUF2185 domain-containing protein</fullName>
    </recommendedName>
</protein>
<evidence type="ECO:0000313" key="1">
    <source>
        <dbReference type="EMBL" id="PRQ06645.1"/>
    </source>
</evidence>
<dbReference type="AlphaFoldDB" id="A0A2S9YNI7"/>
<proteinExistence type="predicted"/>